<keyword evidence="2" id="KW-1003">Cell membrane</keyword>
<comment type="caution">
    <text evidence="4">The sequence shown here is derived from an EMBL/GenBank/DDBJ whole genome shotgun (WGS) entry which is preliminary data.</text>
</comment>
<keyword evidence="2" id="KW-0813">Transport</keyword>
<proteinExistence type="inferred from homology"/>
<dbReference type="EMBL" id="BKZW01000001">
    <property type="protein sequence ID" value="GER88048.1"/>
    <property type="molecule type" value="Genomic_DNA"/>
</dbReference>
<dbReference type="RefSeq" id="WP_151755982.1">
    <property type="nucleotide sequence ID" value="NZ_BKZW01000001.1"/>
</dbReference>
<comment type="similarity">
    <text evidence="1 2">Belongs to the BioY family.</text>
</comment>
<feature type="transmembrane region" description="Helical" evidence="3">
    <location>
        <begin position="78"/>
        <end position="103"/>
    </location>
</feature>
<keyword evidence="3" id="KW-1133">Transmembrane helix</keyword>
<dbReference type="Gene3D" id="1.10.1760.20">
    <property type="match status" value="1"/>
</dbReference>
<dbReference type="GO" id="GO:0005886">
    <property type="term" value="C:plasma membrane"/>
    <property type="evidence" value="ECO:0007669"/>
    <property type="project" value="UniProtKB-SubCell"/>
</dbReference>
<dbReference type="GO" id="GO:0015225">
    <property type="term" value="F:biotin transmembrane transporter activity"/>
    <property type="evidence" value="ECO:0007669"/>
    <property type="project" value="UniProtKB-UniRule"/>
</dbReference>
<evidence type="ECO:0000256" key="1">
    <source>
        <dbReference type="ARBA" id="ARBA00010692"/>
    </source>
</evidence>
<feature type="transmembrane region" description="Helical" evidence="3">
    <location>
        <begin position="109"/>
        <end position="125"/>
    </location>
</feature>
<feature type="transmembrane region" description="Helical" evidence="3">
    <location>
        <begin position="52"/>
        <end position="71"/>
    </location>
</feature>
<dbReference type="Pfam" id="PF02632">
    <property type="entry name" value="BioY"/>
    <property type="match status" value="1"/>
</dbReference>
<organism evidence="4 5">
    <name type="scientific">Dictyobacter vulcani</name>
    <dbReference type="NCBI Taxonomy" id="2607529"/>
    <lineage>
        <taxon>Bacteria</taxon>
        <taxon>Bacillati</taxon>
        <taxon>Chloroflexota</taxon>
        <taxon>Ktedonobacteria</taxon>
        <taxon>Ktedonobacterales</taxon>
        <taxon>Dictyobacteraceae</taxon>
        <taxon>Dictyobacter</taxon>
    </lineage>
</organism>
<comment type="subcellular location">
    <subcellularLocation>
        <location evidence="2">Cell membrane</location>
        <topology evidence="2">Multi-pass membrane protein</topology>
    </subcellularLocation>
</comment>
<keyword evidence="2 3" id="KW-0472">Membrane</keyword>
<accession>A0A5J4KF80</accession>
<keyword evidence="3" id="KW-0812">Transmembrane</keyword>
<keyword evidence="5" id="KW-1185">Reference proteome</keyword>
<name>A0A5J4KF80_9CHLR</name>
<feature type="transmembrane region" description="Helical" evidence="3">
    <location>
        <begin position="137"/>
        <end position="159"/>
    </location>
</feature>
<dbReference type="PANTHER" id="PTHR34295">
    <property type="entry name" value="BIOTIN TRANSPORTER BIOY"/>
    <property type="match status" value="1"/>
</dbReference>
<gene>
    <name evidence="4" type="ORF">KDW_22100</name>
</gene>
<sequence>MAIAPGTTLIDYISPSTSSRSKTLLKDGALVVGTSLLMALSARASIQLGFTPIPITLQTLVVMLAGATLGSRRGALAMLLYLAEGAAGLPVFAGGLSGLFYLLLAPSAGYLWSYPIAAFVVGFLCERGLDRSFLTSILAMLPGTAIIYAFGVTWLALITHMSFGKAIVLGMLPFLPGDITKIIVAAILMPLAWLIVSLIKPAPRNRG</sequence>
<dbReference type="Proteomes" id="UP000326912">
    <property type="component" value="Unassembled WGS sequence"/>
</dbReference>
<evidence type="ECO:0000313" key="5">
    <source>
        <dbReference type="Proteomes" id="UP000326912"/>
    </source>
</evidence>
<dbReference type="PANTHER" id="PTHR34295:SF1">
    <property type="entry name" value="BIOTIN TRANSPORTER BIOY"/>
    <property type="match status" value="1"/>
</dbReference>
<evidence type="ECO:0000256" key="2">
    <source>
        <dbReference type="PIRNR" id="PIRNR016661"/>
    </source>
</evidence>
<dbReference type="PIRSF" id="PIRSF016661">
    <property type="entry name" value="BioY"/>
    <property type="match status" value="1"/>
</dbReference>
<feature type="transmembrane region" description="Helical" evidence="3">
    <location>
        <begin position="179"/>
        <end position="199"/>
    </location>
</feature>
<reference evidence="4 5" key="1">
    <citation type="submission" date="2019-10" db="EMBL/GenBank/DDBJ databases">
        <title>Dictyobacter vulcani sp. nov., within the class Ktedonobacteria, isolated from soil of volcanic Mt. Zao.</title>
        <authorList>
            <person name="Zheng Y."/>
            <person name="Wang C.M."/>
            <person name="Sakai Y."/>
            <person name="Abe K."/>
            <person name="Yokota A."/>
            <person name="Yabe S."/>
        </authorList>
    </citation>
    <scope>NUCLEOTIDE SEQUENCE [LARGE SCALE GENOMIC DNA]</scope>
    <source>
        <strain evidence="4 5">W12</strain>
    </source>
</reference>
<dbReference type="AlphaFoldDB" id="A0A5J4KF80"/>
<evidence type="ECO:0000313" key="4">
    <source>
        <dbReference type="EMBL" id="GER88048.1"/>
    </source>
</evidence>
<dbReference type="InterPro" id="IPR003784">
    <property type="entry name" value="BioY"/>
</dbReference>
<protein>
    <recommendedName>
        <fullName evidence="2">Biotin transporter</fullName>
    </recommendedName>
</protein>
<evidence type="ECO:0000256" key="3">
    <source>
        <dbReference type="SAM" id="Phobius"/>
    </source>
</evidence>